<proteinExistence type="predicted"/>
<name>A1C9A3_ASPCL</name>
<reference evidence="2 3" key="1">
    <citation type="journal article" date="2008" name="PLoS Genet.">
        <title>Genomic islands in the pathogenic filamentous fungus Aspergillus fumigatus.</title>
        <authorList>
            <person name="Fedorova N.D."/>
            <person name="Khaldi N."/>
            <person name="Joardar V.S."/>
            <person name="Maiti R."/>
            <person name="Amedeo P."/>
            <person name="Anderson M.J."/>
            <person name="Crabtree J."/>
            <person name="Silva J.C."/>
            <person name="Badger J.H."/>
            <person name="Albarraq A."/>
            <person name="Angiuoli S."/>
            <person name="Bussey H."/>
            <person name="Bowyer P."/>
            <person name="Cotty P.J."/>
            <person name="Dyer P.S."/>
            <person name="Egan A."/>
            <person name="Galens K."/>
            <person name="Fraser-Liggett C.M."/>
            <person name="Haas B.J."/>
            <person name="Inman J.M."/>
            <person name="Kent R."/>
            <person name="Lemieux S."/>
            <person name="Malavazi I."/>
            <person name="Orvis J."/>
            <person name="Roemer T."/>
            <person name="Ronning C.M."/>
            <person name="Sundaram J.P."/>
            <person name="Sutton G."/>
            <person name="Turner G."/>
            <person name="Venter J.C."/>
            <person name="White O.R."/>
            <person name="Whitty B.R."/>
            <person name="Youngman P."/>
            <person name="Wolfe K.H."/>
            <person name="Goldman G.H."/>
            <person name="Wortman J.R."/>
            <person name="Jiang B."/>
            <person name="Denning D.W."/>
            <person name="Nierman W.C."/>
        </authorList>
    </citation>
    <scope>NUCLEOTIDE SEQUENCE [LARGE SCALE GENOMIC DNA]</scope>
    <source>
        <strain evidence="3">ATCC 1007 / CBS 513.65 / DSM 816 / NCTC 3887 / NRRL 1</strain>
    </source>
</reference>
<dbReference type="GeneID" id="4707112"/>
<dbReference type="KEGG" id="act:ACLA_054740"/>
<dbReference type="RefSeq" id="XP_001274853.1">
    <property type="nucleotide sequence ID" value="XM_001274852.1"/>
</dbReference>
<evidence type="ECO:0000313" key="3">
    <source>
        <dbReference type="Proteomes" id="UP000006701"/>
    </source>
</evidence>
<dbReference type="Proteomes" id="UP000006701">
    <property type="component" value="Unassembled WGS sequence"/>
</dbReference>
<evidence type="ECO:0000313" key="2">
    <source>
        <dbReference type="EMBL" id="EAW13427.1"/>
    </source>
</evidence>
<dbReference type="HOGENOM" id="CLU_2346279_0_0_1"/>
<feature type="region of interest" description="Disordered" evidence="1">
    <location>
        <begin position="78"/>
        <end position="97"/>
    </location>
</feature>
<accession>A1C9A3</accession>
<protein>
    <submittedName>
        <fullName evidence="2">Uncharacterized protein</fullName>
    </submittedName>
</protein>
<keyword evidence="3" id="KW-1185">Reference proteome</keyword>
<organism evidence="2 3">
    <name type="scientific">Aspergillus clavatus (strain ATCC 1007 / CBS 513.65 / DSM 816 / NCTC 3887 / NRRL 1 / QM 1276 / 107)</name>
    <dbReference type="NCBI Taxonomy" id="344612"/>
    <lineage>
        <taxon>Eukaryota</taxon>
        <taxon>Fungi</taxon>
        <taxon>Dikarya</taxon>
        <taxon>Ascomycota</taxon>
        <taxon>Pezizomycotina</taxon>
        <taxon>Eurotiomycetes</taxon>
        <taxon>Eurotiomycetidae</taxon>
        <taxon>Eurotiales</taxon>
        <taxon>Aspergillaceae</taxon>
        <taxon>Aspergillus</taxon>
        <taxon>Aspergillus subgen. Fumigati</taxon>
    </lineage>
</organism>
<evidence type="ECO:0000256" key="1">
    <source>
        <dbReference type="SAM" id="MobiDB-lite"/>
    </source>
</evidence>
<sequence length="97" mass="10852">MSHVAAVEPLQQQAWLLSHSPTRPPFLASSPVVHSRTKRPDTLKAVKDTYKHLPATYNYSSPVSYDAVSGNSVGAQYSRKLYNPRQKNGKNETRITQ</sequence>
<dbReference type="VEuPathDB" id="FungiDB:ACLA_054740"/>
<dbReference type="AlphaFoldDB" id="A1C9A3"/>
<gene>
    <name evidence="2" type="ORF">ACLA_054740</name>
</gene>
<dbReference type="EMBL" id="DS027048">
    <property type="protein sequence ID" value="EAW13427.1"/>
    <property type="molecule type" value="Genomic_DNA"/>
</dbReference>